<evidence type="ECO:0000313" key="2">
    <source>
        <dbReference type="EMBL" id="KAH7116119.1"/>
    </source>
</evidence>
<proteinExistence type="predicted"/>
<evidence type="ECO:0000259" key="1">
    <source>
        <dbReference type="Pfam" id="PF08241"/>
    </source>
</evidence>
<dbReference type="GO" id="GO:0032259">
    <property type="term" value="P:methylation"/>
    <property type="evidence" value="ECO:0007669"/>
    <property type="project" value="UniProtKB-KW"/>
</dbReference>
<dbReference type="EMBL" id="JAGMWT010000015">
    <property type="protein sequence ID" value="KAH7116119.1"/>
    <property type="molecule type" value="Genomic_DNA"/>
</dbReference>
<dbReference type="AlphaFoldDB" id="A0A9P9IDT1"/>
<keyword evidence="2" id="KW-0808">Transferase</keyword>
<organism evidence="2 3">
    <name type="scientific">Dendryphion nanum</name>
    <dbReference type="NCBI Taxonomy" id="256645"/>
    <lineage>
        <taxon>Eukaryota</taxon>
        <taxon>Fungi</taxon>
        <taxon>Dikarya</taxon>
        <taxon>Ascomycota</taxon>
        <taxon>Pezizomycotina</taxon>
        <taxon>Dothideomycetes</taxon>
        <taxon>Pleosporomycetidae</taxon>
        <taxon>Pleosporales</taxon>
        <taxon>Torulaceae</taxon>
        <taxon>Dendryphion</taxon>
    </lineage>
</organism>
<name>A0A9P9IDT1_9PLEO</name>
<dbReference type="InterPro" id="IPR029063">
    <property type="entry name" value="SAM-dependent_MTases_sf"/>
</dbReference>
<dbReference type="Pfam" id="PF08241">
    <property type="entry name" value="Methyltransf_11"/>
    <property type="match status" value="1"/>
</dbReference>
<dbReference type="Proteomes" id="UP000700596">
    <property type="component" value="Unassembled WGS sequence"/>
</dbReference>
<reference evidence="2" key="1">
    <citation type="journal article" date="2021" name="Nat. Commun.">
        <title>Genetic determinants of endophytism in the Arabidopsis root mycobiome.</title>
        <authorList>
            <person name="Mesny F."/>
            <person name="Miyauchi S."/>
            <person name="Thiergart T."/>
            <person name="Pickel B."/>
            <person name="Atanasova L."/>
            <person name="Karlsson M."/>
            <person name="Huettel B."/>
            <person name="Barry K.W."/>
            <person name="Haridas S."/>
            <person name="Chen C."/>
            <person name="Bauer D."/>
            <person name="Andreopoulos W."/>
            <person name="Pangilinan J."/>
            <person name="LaButti K."/>
            <person name="Riley R."/>
            <person name="Lipzen A."/>
            <person name="Clum A."/>
            <person name="Drula E."/>
            <person name="Henrissat B."/>
            <person name="Kohler A."/>
            <person name="Grigoriev I.V."/>
            <person name="Martin F.M."/>
            <person name="Hacquard S."/>
        </authorList>
    </citation>
    <scope>NUCLEOTIDE SEQUENCE</scope>
    <source>
        <strain evidence="2">MPI-CAGE-CH-0243</strain>
    </source>
</reference>
<dbReference type="InterPro" id="IPR013216">
    <property type="entry name" value="Methyltransf_11"/>
</dbReference>
<dbReference type="GO" id="GO:0008757">
    <property type="term" value="F:S-adenosylmethionine-dependent methyltransferase activity"/>
    <property type="evidence" value="ECO:0007669"/>
    <property type="project" value="InterPro"/>
</dbReference>
<keyword evidence="3" id="KW-1185">Reference proteome</keyword>
<dbReference type="SUPFAM" id="SSF53335">
    <property type="entry name" value="S-adenosyl-L-methionine-dependent methyltransferases"/>
    <property type="match status" value="1"/>
</dbReference>
<comment type="caution">
    <text evidence="2">The sequence shown here is derived from an EMBL/GenBank/DDBJ whole genome shotgun (WGS) entry which is preliminary data.</text>
</comment>
<feature type="domain" description="Methyltransferase type 11" evidence="1">
    <location>
        <begin position="48"/>
        <end position="147"/>
    </location>
</feature>
<sequence>MAASFTPKQHITLSAADLAELQGNGSTQAIKFALSLISPFTLKSIIHDNGCGAGAVSEVIFTSEPSPPTGLRIHATDINPQFVEGTRSLAQAKDWPITAEVMDARELSFGDEFFTHSITAFVFHGFPEAERATREIRRTLQPGGVALVTIWSSLPHIDVLQHAHWATRGKDGPMPLYLPEETLLTGEDLKKMVEAGGFSDVNVHEVVAKVRITDLERWAQLAWSFLGRLPEPEPWKTQDEEKWDETIKIIVDGMQGNGNMERGSDGNLYMRVVGNVAVAKK</sequence>
<evidence type="ECO:0000313" key="3">
    <source>
        <dbReference type="Proteomes" id="UP000700596"/>
    </source>
</evidence>
<gene>
    <name evidence="2" type="ORF">B0J11DRAFT_495508</name>
</gene>
<keyword evidence="2" id="KW-0489">Methyltransferase</keyword>
<dbReference type="OrthoDB" id="2013972at2759"/>
<protein>
    <submittedName>
        <fullName evidence="2">S-adenosyl-L-methionine-dependent methyltransferase</fullName>
    </submittedName>
</protein>
<accession>A0A9P9IDT1</accession>
<dbReference type="CDD" id="cd02440">
    <property type="entry name" value="AdoMet_MTases"/>
    <property type="match status" value="1"/>
</dbReference>
<dbReference type="Gene3D" id="3.40.50.150">
    <property type="entry name" value="Vaccinia Virus protein VP39"/>
    <property type="match status" value="1"/>
</dbReference>